<evidence type="ECO:0000313" key="1">
    <source>
        <dbReference type="EMBL" id="CAB0039157.1"/>
    </source>
</evidence>
<reference evidence="1 2" key="1">
    <citation type="submission" date="2020-02" db="EMBL/GenBank/DDBJ databases">
        <authorList>
            <person name="Ferguson B K."/>
        </authorList>
    </citation>
    <scope>NUCLEOTIDE SEQUENCE [LARGE SCALE GENOMIC DNA]</scope>
</reference>
<dbReference type="AlphaFoldDB" id="A0A6H5INT5"/>
<protein>
    <submittedName>
        <fullName evidence="1">Uncharacterized protein</fullName>
    </submittedName>
</protein>
<sequence>LLRHYLRHPLLHYLELVVAIELHRILVALTQEPTRNVTVATPCTPPVSLSPRSGRLCRYTTRQTSGCSSPTRVQLAIGKEQGTKLPQCRGHGSPHRGDADGYGAGTPFTATLHLQTRLKPRKSAKERGKQYEGFYQIITQRIKLKNEIQLY</sequence>
<dbReference type="EMBL" id="CADCXV010000941">
    <property type="protein sequence ID" value="CAB0039157.1"/>
    <property type="molecule type" value="Genomic_DNA"/>
</dbReference>
<dbReference type="Proteomes" id="UP000479190">
    <property type="component" value="Unassembled WGS sequence"/>
</dbReference>
<keyword evidence="2" id="KW-1185">Reference proteome</keyword>
<gene>
    <name evidence="1" type="ORF">TBRA_LOCUS10915</name>
</gene>
<accession>A0A6H5INT5</accession>
<name>A0A6H5INT5_9HYME</name>
<organism evidence="1 2">
    <name type="scientific">Trichogramma brassicae</name>
    <dbReference type="NCBI Taxonomy" id="86971"/>
    <lineage>
        <taxon>Eukaryota</taxon>
        <taxon>Metazoa</taxon>
        <taxon>Ecdysozoa</taxon>
        <taxon>Arthropoda</taxon>
        <taxon>Hexapoda</taxon>
        <taxon>Insecta</taxon>
        <taxon>Pterygota</taxon>
        <taxon>Neoptera</taxon>
        <taxon>Endopterygota</taxon>
        <taxon>Hymenoptera</taxon>
        <taxon>Apocrita</taxon>
        <taxon>Proctotrupomorpha</taxon>
        <taxon>Chalcidoidea</taxon>
        <taxon>Trichogrammatidae</taxon>
        <taxon>Trichogramma</taxon>
    </lineage>
</organism>
<evidence type="ECO:0000313" key="2">
    <source>
        <dbReference type="Proteomes" id="UP000479190"/>
    </source>
</evidence>
<feature type="non-terminal residue" evidence="1">
    <location>
        <position position="1"/>
    </location>
</feature>
<proteinExistence type="predicted"/>